<name>A0AAE3VHK0_9BACT</name>
<dbReference type="AlphaFoldDB" id="A0AAE3VHK0"/>
<dbReference type="InterPro" id="IPR009061">
    <property type="entry name" value="DNA-bd_dom_put_sf"/>
</dbReference>
<feature type="domain" description="Helix-turn-helix" evidence="1">
    <location>
        <begin position="54"/>
        <end position="101"/>
    </location>
</feature>
<dbReference type="EMBL" id="JAUSVL010000001">
    <property type="protein sequence ID" value="MDQ0290643.1"/>
    <property type="molecule type" value="Genomic_DNA"/>
</dbReference>
<sequence length="128" mass="13248">MQLRDTITPSVLSAAVGLLQPYAPDLSPSALVKAIKAYKADGAADTTAKAEKPMTRKEVAALLGISLQSVSRYMNDGRLRRIVLSAKSVRIDAASVNDLLNGVIAGADVPELITGASTRSATRAGKGA</sequence>
<reference evidence="2" key="1">
    <citation type="submission" date="2023-07" db="EMBL/GenBank/DDBJ databases">
        <title>Genomic Encyclopedia of Type Strains, Phase IV (KMG-IV): sequencing the most valuable type-strain genomes for metagenomic binning, comparative biology and taxonomic classification.</title>
        <authorList>
            <person name="Goeker M."/>
        </authorList>
    </citation>
    <scope>NUCLEOTIDE SEQUENCE</scope>
    <source>
        <strain evidence="2">DSM 24202</strain>
    </source>
</reference>
<evidence type="ECO:0000313" key="2">
    <source>
        <dbReference type="EMBL" id="MDQ0290643.1"/>
    </source>
</evidence>
<comment type="caution">
    <text evidence="2">The sequence shown here is derived from an EMBL/GenBank/DDBJ whole genome shotgun (WGS) entry which is preliminary data.</text>
</comment>
<dbReference type="Pfam" id="PF12728">
    <property type="entry name" value="HTH_17"/>
    <property type="match status" value="1"/>
</dbReference>
<gene>
    <name evidence="2" type="ORF">J3R75_002750</name>
</gene>
<dbReference type="RefSeq" id="WP_307262333.1">
    <property type="nucleotide sequence ID" value="NZ_JAUSVL010000001.1"/>
</dbReference>
<keyword evidence="2" id="KW-0238">DNA-binding</keyword>
<organism evidence="2 3">
    <name type="scientific">Oligosphaera ethanolica</name>
    <dbReference type="NCBI Taxonomy" id="760260"/>
    <lineage>
        <taxon>Bacteria</taxon>
        <taxon>Pseudomonadati</taxon>
        <taxon>Lentisphaerota</taxon>
        <taxon>Oligosphaeria</taxon>
        <taxon>Oligosphaerales</taxon>
        <taxon>Oligosphaeraceae</taxon>
        <taxon>Oligosphaera</taxon>
    </lineage>
</organism>
<evidence type="ECO:0000313" key="3">
    <source>
        <dbReference type="Proteomes" id="UP001238163"/>
    </source>
</evidence>
<dbReference type="Proteomes" id="UP001238163">
    <property type="component" value="Unassembled WGS sequence"/>
</dbReference>
<proteinExistence type="predicted"/>
<dbReference type="InterPro" id="IPR041657">
    <property type="entry name" value="HTH_17"/>
</dbReference>
<dbReference type="SUPFAM" id="SSF46955">
    <property type="entry name" value="Putative DNA-binding domain"/>
    <property type="match status" value="1"/>
</dbReference>
<accession>A0AAE3VHK0</accession>
<dbReference type="GO" id="GO:0003677">
    <property type="term" value="F:DNA binding"/>
    <property type="evidence" value="ECO:0007669"/>
    <property type="project" value="UniProtKB-KW"/>
</dbReference>
<protein>
    <submittedName>
        <fullName evidence="2">DNA-binding transcriptional regulator AlpA</fullName>
    </submittedName>
</protein>
<evidence type="ECO:0000259" key="1">
    <source>
        <dbReference type="Pfam" id="PF12728"/>
    </source>
</evidence>
<keyword evidence="3" id="KW-1185">Reference proteome</keyword>